<dbReference type="SUPFAM" id="SSF75620">
    <property type="entry name" value="Release factor"/>
    <property type="match status" value="2"/>
</dbReference>
<dbReference type="GO" id="GO:0006415">
    <property type="term" value="P:translational termination"/>
    <property type="evidence" value="ECO:0007669"/>
    <property type="project" value="InterPro"/>
</dbReference>
<gene>
    <name evidence="4" type="ORF">MEDL_45033</name>
</gene>
<dbReference type="SMART" id="SM00937">
    <property type="entry name" value="PCRF"/>
    <property type="match status" value="1"/>
</dbReference>
<feature type="coiled-coil region" evidence="2">
    <location>
        <begin position="134"/>
        <end position="175"/>
    </location>
</feature>
<feature type="domain" description="Peptide chain release factor" evidence="3">
    <location>
        <begin position="143"/>
        <end position="284"/>
    </location>
</feature>
<dbReference type="Proteomes" id="UP000683360">
    <property type="component" value="Unassembled WGS sequence"/>
</dbReference>
<keyword evidence="1" id="KW-0488">Methylation</keyword>
<evidence type="ECO:0000259" key="3">
    <source>
        <dbReference type="SMART" id="SM00937"/>
    </source>
</evidence>
<dbReference type="Gene3D" id="6.10.140.1950">
    <property type="match status" value="1"/>
</dbReference>
<evidence type="ECO:0000256" key="2">
    <source>
        <dbReference type="SAM" id="Coils"/>
    </source>
</evidence>
<name>A0A8S3TF58_MYTED</name>
<dbReference type="AlphaFoldDB" id="A0A8S3TF58"/>
<proteinExistence type="predicted"/>
<dbReference type="Gene3D" id="3.30.70.1660">
    <property type="match status" value="1"/>
</dbReference>
<dbReference type="InterPro" id="IPR005139">
    <property type="entry name" value="PCRF"/>
</dbReference>
<keyword evidence="2" id="KW-0175">Coiled coil</keyword>
<evidence type="ECO:0000256" key="1">
    <source>
        <dbReference type="ARBA" id="ARBA00022481"/>
    </source>
</evidence>
<dbReference type="Pfam" id="PF03462">
    <property type="entry name" value="PCRF"/>
    <property type="match status" value="2"/>
</dbReference>
<protein>
    <submittedName>
        <fullName evidence="4">PrfA</fullName>
    </submittedName>
</protein>
<sequence>MQRINYCFGKNLYRIKQKWNPVMTWCKYSHMLSAVREPCGMLQTRKGLLLSQLTVRCRTLQTLAMLVGVETILNLGRHCRPLQECYDGLLIKYLDSLNKEYNDIFELYQTGKKTKEMSSRRVFLEPIVDVYSGMKEKYNELEELQLLVEEDEEMKTMAEAELESINQQIDDMKQQILDILVPDLKYDKKDAILEINPGVGGEEAKLFTLDLYILVPDLKYDKNDAILEINPGVGGEEAKLFTLDLCNMYQKYISYKGWSVEAETSFIEGKCQRPDPISRVPETERGGRIHTSTSAVSILPQPTETHLSLVDLVVRVSRKMTLQSDLHIHLQVLLLLVRKVDHKYRIKECNEQIKRKVI</sequence>
<reference evidence="4" key="1">
    <citation type="submission" date="2021-03" db="EMBL/GenBank/DDBJ databases">
        <authorList>
            <person name="Bekaert M."/>
        </authorList>
    </citation>
    <scope>NUCLEOTIDE SEQUENCE</scope>
</reference>
<dbReference type="EMBL" id="CAJPWZ010002175">
    <property type="protein sequence ID" value="CAG2232279.1"/>
    <property type="molecule type" value="Genomic_DNA"/>
</dbReference>
<dbReference type="PANTHER" id="PTHR43804:SF7">
    <property type="entry name" value="LD18447P"/>
    <property type="match status" value="1"/>
</dbReference>
<evidence type="ECO:0000313" key="5">
    <source>
        <dbReference type="Proteomes" id="UP000683360"/>
    </source>
</evidence>
<evidence type="ECO:0000313" key="4">
    <source>
        <dbReference type="EMBL" id="CAG2232279.1"/>
    </source>
</evidence>
<accession>A0A8S3TF58</accession>
<organism evidence="4 5">
    <name type="scientific">Mytilus edulis</name>
    <name type="common">Blue mussel</name>
    <dbReference type="NCBI Taxonomy" id="6550"/>
    <lineage>
        <taxon>Eukaryota</taxon>
        <taxon>Metazoa</taxon>
        <taxon>Spiralia</taxon>
        <taxon>Lophotrochozoa</taxon>
        <taxon>Mollusca</taxon>
        <taxon>Bivalvia</taxon>
        <taxon>Autobranchia</taxon>
        <taxon>Pteriomorphia</taxon>
        <taxon>Mytilida</taxon>
        <taxon>Mytiloidea</taxon>
        <taxon>Mytilidae</taxon>
        <taxon>Mytilinae</taxon>
        <taxon>Mytilus</taxon>
    </lineage>
</organism>
<dbReference type="OrthoDB" id="2019491at2759"/>
<dbReference type="InterPro" id="IPR045853">
    <property type="entry name" value="Pep_chain_release_fac_I_sf"/>
</dbReference>
<dbReference type="PANTHER" id="PTHR43804">
    <property type="entry name" value="LD18447P"/>
    <property type="match status" value="1"/>
</dbReference>
<keyword evidence="5" id="KW-1185">Reference proteome</keyword>
<dbReference type="InterPro" id="IPR050057">
    <property type="entry name" value="Prokaryotic/Mito_RF"/>
</dbReference>
<comment type="caution">
    <text evidence="4">The sequence shown here is derived from an EMBL/GenBank/DDBJ whole genome shotgun (WGS) entry which is preliminary data.</text>
</comment>